<protein>
    <submittedName>
        <fullName evidence="1">Tautomerase family protein</fullName>
    </submittedName>
</protein>
<dbReference type="InterPro" id="IPR014347">
    <property type="entry name" value="Tautomerase/MIF_sf"/>
</dbReference>
<evidence type="ECO:0000313" key="1">
    <source>
        <dbReference type="EMBL" id="TKR30222.1"/>
    </source>
</evidence>
<name>A0A4U5JKY9_9GAMM</name>
<dbReference type="PANTHER" id="PTHR38460">
    <property type="entry name" value="TAUTOMERASE YOLI-RELATED"/>
    <property type="match status" value="1"/>
</dbReference>
<dbReference type="Proteomes" id="UP000308707">
    <property type="component" value="Unassembled WGS sequence"/>
</dbReference>
<dbReference type="SUPFAM" id="SSF55331">
    <property type="entry name" value="Tautomerase/MIF"/>
    <property type="match status" value="1"/>
</dbReference>
<reference evidence="1 2" key="1">
    <citation type="submission" date="2019-04" db="EMBL/GenBank/DDBJ databases">
        <title>Reference strain of H23.</title>
        <authorList>
            <person name="Luo X."/>
        </authorList>
    </citation>
    <scope>NUCLEOTIDE SEQUENCE [LARGE SCALE GENOMIC DNA]</scope>
    <source>
        <strain evidence="1 2">H23</strain>
    </source>
</reference>
<gene>
    <name evidence="1" type="ORF">FCE95_08760</name>
</gene>
<dbReference type="Gene3D" id="3.30.429.10">
    <property type="entry name" value="Macrophage Migration Inhibitory Factor"/>
    <property type="match status" value="1"/>
</dbReference>
<dbReference type="OrthoDB" id="9804765at2"/>
<dbReference type="Pfam" id="PF14552">
    <property type="entry name" value="Tautomerase_2"/>
    <property type="match status" value="1"/>
</dbReference>
<dbReference type="RefSeq" id="WP_137266652.1">
    <property type="nucleotide sequence ID" value="NZ_SZUA01000002.1"/>
</dbReference>
<accession>A0A4U5JKY9</accession>
<dbReference type="AlphaFoldDB" id="A0A4U5JKY9"/>
<organism evidence="1 2">
    <name type="scientific">Luteimonas gilva</name>
    <dbReference type="NCBI Taxonomy" id="2572684"/>
    <lineage>
        <taxon>Bacteria</taxon>
        <taxon>Pseudomonadati</taxon>
        <taxon>Pseudomonadota</taxon>
        <taxon>Gammaproteobacteria</taxon>
        <taxon>Lysobacterales</taxon>
        <taxon>Lysobacteraceae</taxon>
        <taxon>Luteimonas</taxon>
    </lineage>
</organism>
<keyword evidence="2" id="KW-1185">Reference proteome</keyword>
<comment type="caution">
    <text evidence="1">The sequence shown here is derived from an EMBL/GenBank/DDBJ whole genome shotgun (WGS) entry which is preliminary data.</text>
</comment>
<sequence length="126" mass="14205">MPLVRIDLRAGKPPEYLRAIADGIYAAMREAFAVPEDDRFMLVSQHAAEEFVYDPGYLGIRRSDDLVFVQITANNTRSLEQKKAFYADVARRLSESPGLRPEDVLISLVEVPKENWSFGLGLAQYA</sequence>
<dbReference type="EMBL" id="SZUA01000002">
    <property type="protein sequence ID" value="TKR30222.1"/>
    <property type="molecule type" value="Genomic_DNA"/>
</dbReference>
<evidence type="ECO:0000313" key="2">
    <source>
        <dbReference type="Proteomes" id="UP000308707"/>
    </source>
</evidence>
<dbReference type="InterPro" id="IPR037479">
    <property type="entry name" value="Tauto_MSAD"/>
</dbReference>
<proteinExistence type="predicted"/>
<dbReference type="PANTHER" id="PTHR38460:SF1">
    <property type="entry name" value="TAUTOMERASE YOLI-RELATED"/>
    <property type="match status" value="1"/>
</dbReference>